<dbReference type="EMBL" id="JASJUT010000017">
    <property type="protein sequence ID" value="MDK2598364.1"/>
    <property type="molecule type" value="Genomic_DNA"/>
</dbReference>
<organism evidence="3 4">
    <name type="scientific">Pseudoalteromonas obscura</name>
    <dbReference type="NCBI Taxonomy" id="3048491"/>
    <lineage>
        <taxon>Bacteria</taxon>
        <taxon>Pseudomonadati</taxon>
        <taxon>Pseudomonadota</taxon>
        <taxon>Gammaproteobacteria</taxon>
        <taxon>Alteromonadales</taxon>
        <taxon>Pseudoalteromonadaceae</taxon>
        <taxon>Pseudoalteromonas</taxon>
    </lineage>
</organism>
<gene>
    <name evidence="3" type="ORF">QNM18_25240</name>
</gene>
<proteinExistence type="predicted"/>
<feature type="domain" description="Carrier" evidence="2">
    <location>
        <begin position="6"/>
        <end position="88"/>
    </location>
</feature>
<dbReference type="Pfam" id="PF00550">
    <property type="entry name" value="PP-binding"/>
    <property type="match status" value="1"/>
</dbReference>
<sequence length="111" mass="12064">MLDTQQVKNEVLDSIIQEVATILSEKSLPITQLESATAFSELSLTSLDLAELISNLEARYEVDPFEELVAITSVVTIDDLAAAYTLGLSGQPEGTHDALSEELKAIKNQTR</sequence>
<dbReference type="InterPro" id="IPR009081">
    <property type="entry name" value="PP-bd_ACP"/>
</dbReference>
<evidence type="ECO:0000313" key="4">
    <source>
        <dbReference type="Proteomes" id="UP001231915"/>
    </source>
</evidence>
<reference evidence="3 4" key="1">
    <citation type="submission" date="2023-05" db="EMBL/GenBank/DDBJ databases">
        <title>Pseudoalteromonas ardens sp. nov., Pseudoalteromonas obscura sp. nov., and Pseudoalteromonas umbrosa sp. nov., isolated from the coral Montipora capitata.</title>
        <authorList>
            <person name="Thomas E.M."/>
            <person name="Smith E.M."/>
            <person name="Papke E."/>
            <person name="Shlafstein M.D."/>
            <person name="Oline D.K."/>
            <person name="Videau P."/>
            <person name="Saw J.H."/>
            <person name="Strangman W.K."/>
            <person name="Ushijima B."/>
        </authorList>
    </citation>
    <scope>NUCLEOTIDE SEQUENCE [LARGE SCALE GENOMIC DNA]</scope>
    <source>
        <strain evidence="3 4">P94</strain>
    </source>
</reference>
<comment type="caution">
    <text evidence="3">The sequence shown here is derived from an EMBL/GenBank/DDBJ whole genome shotgun (WGS) entry which is preliminary data.</text>
</comment>
<dbReference type="Gene3D" id="1.10.1200.10">
    <property type="entry name" value="ACP-like"/>
    <property type="match status" value="1"/>
</dbReference>
<feature type="region of interest" description="Disordered" evidence="1">
    <location>
        <begin position="91"/>
        <end position="111"/>
    </location>
</feature>
<dbReference type="InterPro" id="IPR036736">
    <property type="entry name" value="ACP-like_sf"/>
</dbReference>
<dbReference type="SUPFAM" id="SSF47336">
    <property type="entry name" value="ACP-like"/>
    <property type="match status" value="1"/>
</dbReference>
<dbReference type="RefSeq" id="WP_211013260.1">
    <property type="nucleotide sequence ID" value="NZ_JASJUT010000017.1"/>
</dbReference>
<protein>
    <submittedName>
        <fullName evidence="3">Phosphopantetheine-binding protein</fullName>
    </submittedName>
</protein>
<feature type="compositionally biased region" description="Basic and acidic residues" evidence="1">
    <location>
        <begin position="94"/>
        <end position="105"/>
    </location>
</feature>
<evidence type="ECO:0000313" key="3">
    <source>
        <dbReference type="EMBL" id="MDK2598364.1"/>
    </source>
</evidence>
<dbReference type="Proteomes" id="UP001231915">
    <property type="component" value="Unassembled WGS sequence"/>
</dbReference>
<dbReference type="PROSITE" id="PS50075">
    <property type="entry name" value="CARRIER"/>
    <property type="match status" value="1"/>
</dbReference>
<evidence type="ECO:0000259" key="2">
    <source>
        <dbReference type="PROSITE" id="PS50075"/>
    </source>
</evidence>
<name>A0ABT7ETP2_9GAMM</name>
<accession>A0ABT7ETP2</accession>
<keyword evidence="4" id="KW-1185">Reference proteome</keyword>
<evidence type="ECO:0000256" key="1">
    <source>
        <dbReference type="SAM" id="MobiDB-lite"/>
    </source>
</evidence>